<dbReference type="OrthoDB" id="323529at2"/>
<sequence length="218" mass="23410">MSMNYDSAIARLNEAASRLRAKGLLEPDDTLSMRLAGCGNILLQTGSGPAQQVDIVPLAEGGTRGSLTAQHLAVYRARADVGCVLLNRQPWASALHTLAGDMPGVFDEQIRHLGRSVALLEGPVELPAIQVRLRSGANAWVAPGHVLCFGTLPERTVFNAELLEKCAKAYVLATSAGLPIGRIPWLVRWIANGRLLKDERSAAEQYAMGQMPVLSTAY</sequence>
<dbReference type="SUPFAM" id="SSF53639">
    <property type="entry name" value="AraD/HMP-PK domain-like"/>
    <property type="match status" value="1"/>
</dbReference>
<dbReference type="AlphaFoldDB" id="A0A6L6PQA0"/>
<proteinExistence type="predicted"/>
<name>A0A6L6PQA0_9BURK</name>
<dbReference type="Proteomes" id="UP000475582">
    <property type="component" value="Unassembled WGS sequence"/>
</dbReference>
<feature type="domain" description="Class II aldolase/adducin N-terminal" evidence="1">
    <location>
        <begin position="10"/>
        <end position="171"/>
    </location>
</feature>
<dbReference type="Pfam" id="PF00596">
    <property type="entry name" value="Aldolase_II"/>
    <property type="match status" value="1"/>
</dbReference>
<dbReference type="Gene3D" id="3.40.225.10">
    <property type="entry name" value="Class II aldolase/adducin N-terminal domain"/>
    <property type="match status" value="1"/>
</dbReference>
<dbReference type="SMART" id="SM01007">
    <property type="entry name" value="Aldolase_II"/>
    <property type="match status" value="1"/>
</dbReference>
<reference evidence="2 3" key="1">
    <citation type="submission" date="2019-11" db="EMBL/GenBank/DDBJ databases">
        <title>Type strains purchased from KCTC, JCM and DSMZ.</title>
        <authorList>
            <person name="Lu H."/>
        </authorList>
    </citation>
    <scope>NUCLEOTIDE SEQUENCE [LARGE SCALE GENOMIC DNA]</scope>
    <source>
        <strain evidence="2 3">KCTC 22382</strain>
    </source>
</reference>
<organism evidence="2 3">
    <name type="scientific">Duganella radicis</name>
    <dbReference type="NCBI Taxonomy" id="551988"/>
    <lineage>
        <taxon>Bacteria</taxon>
        <taxon>Pseudomonadati</taxon>
        <taxon>Pseudomonadota</taxon>
        <taxon>Betaproteobacteria</taxon>
        <taxon>Burkholderiales</taxon>
        <taxon>Oxalobacteraceae</taxon>
        <taxon>Telluria group</taxon>
        <taxon>Duganella</taxon>
    </lineage>
</organism>
<evidence type="ECO:0000313" key="2">
    <source>
        <dbReference type="EMBL" id="MTV41230.1"/>
    </source>
</evidence>
<gene>
    <name evidence="2" type="ORF">GM676_27065</name>
</gene>
<comment type="caution">
    <text evidence="2">The sequence shown here is derived from an EMBL/GenBank/DDBJ whole genome shotgun (WGS) entry which is preliminary data.</text>
</comment>
<dbReference type="InterPro" id="IPR036409">
    <property type="entry name" value="Aldolase_II/adducin_N_sf"/>
</dbReference>
<evidence type="ECO:0000259" key="1">
    <source>
        <dbReference type="SMART" id="SM01007"/>
    </source>
</evidence>
<accession>A0A6L6PQA0</accession>
<dbReference type="EMBL" id="WNKY01000051">
    <property type="protein sequence ID" value="MTV41230.1"/>
    <property type="molecule type" value="Genomic_DNA"/>
</dbReference>
<evidence type="ECO:0000313" key="3">
    <source>
        <dbReference type="Proteomes" id="UP000475582"/>
    </source>
</evidence>
<keyword evidence="3" id="KW-1185">Reference proteome</keyword>
<protein>
    <recommendedName>
        <fullName evidence="1">Class II aldolase/adducin N-terminal domain-containing protein</fullName>
    </recommendedName>
</protein>
<dbReference type="InterPro" id="IPR001303">
    <property type="entry name" value="Aldolase_II/adducin_N"/>
</dbReference>